<evidence type="ECO:0000313" key="2">
    <source>
        <dbReference type="EMBL" id="AJO21832.1"/>
    </source>
</evidence>
<evidence type="ECO:0000313" key="5">
    <source>
        <dbReference type="Proteomes" id="UP000070376"/>
    </source>
</evidence>
<dbReference type="RefSeq" id="WP_014097412.1">
    <property type="nucleotide sequence ID" value="NZ_CP010525.1"/>
</dbReference>
<gene>
    <name evidence="3" type="ORF">HMPREF3213_01983</name>
    <name evidence="2" type="ORF">SB48_HM08orf01587</name>
</gene>
<sequence length="76" mass="8688">MLLFFGKFILLYLFLSIAFALFKVLYYNIGKKFVSKTADGTILHWALSVFVKNGTKMDSNDYFVMAVLAALFAIYL</sequence>
<keyword evidence="1" id="KW-0472">Membrane</keyword>
<dbReference type="Proteomes" id="UP000032024">
    <property type="component" value="Chromosome"/>
</dbReference>
<dbReference type="Proteomes" id="UP000070376">
    <property type="component" value="Unassembled WGS sequence"/>
</dbReference>
<protein>
    <submittedName>
        <fullName evidence="3">Uncharacterized protein</fullName>
    </submittedName>
</protein>
<evidence type="ECO:0000313" key="3">
    <source>
        <dbReference type="EMBL" id="KWZ81568.1"/>
    </source>
</evidence>
<keyword evidence="4" id="KW-1185">Reference proteome</keyword>
<organism evidence="3 5">
    <name type="scientific">Heyndrickxia coagulans</name>
    <name type="common">Weizmannia coagulans</name>
    <dbReference type="NCBI Taxonomy" id="1398"/>
    <lineage>
        <taxon>Bacteria</taxon>
        <taxon>Bacillati</taxon>
        <taxon>Bacillota</taxon>
        <taxon>Bacilli</taxon>
        <taxon>Bacillales</taxon>
        <taxon>Bacillaceae</taxon>
        <taxon>Heyndrickxia</taxon>
    </lineage>
</organism>
<feature type="transmembrane region" description="Helical" evidence="1">
    <location>
        <begin position="6"/>
        <end position="26"/>
    </location>
</feature>
<reference evidence="3" key="4">
    <citation type="submission" date="2016-01" db="EMBL/GenBank/DDBJ databases">
        <authorList>
            <person name="Oliw E.H."/>
        </authorList>
    </citation>
    <scope>NUCLEOTIDE SEQUENCE [LARGE SCALE GENOMIC DNA]</scope>
    <source>
        <strain evidence="3">GED7749B</strain>
    </source>
</reference>
<dbReference type="STRING" id="1398.AB434_0144"/>
<keyword evidence="1" id="KW-1133">Transmembrane helix</keyword>
<proteinExistence type="predicted"/>
<dbReference type="EMBL" id="CP010525">
    <property type="protein sequence ID" value="AJO21832.1"/>
    <property type="molecule type" value="Genomic_DNA"/>
</dbReference>
<evidence type="ECO:0000256" key="1">
    <source>
        <dbReference type="SAM" id="Phobius"/>
    </source>
</evidence>
<reference evidence="5" key="3">
    <citation type="submission" date="2016-01" db="EMBL/GenBank/DDBJ databases">
        <authorList>
            <person name="Mitreva M."/>
            <person name="Pepin K.H."/>
            <person name="Mihindukulasuriya K.A."/>
            <person name="Fulton R."/>
            <person name="Fronick C."/>
            <person name="O'Laughlin M."/>
            <person name="Miner T."/>
            <person name="Herter B."/>
            <person name="Rosa B.A."/>
            <person name="Cordes M."/>
            <person name="Tomlinson C."/>
            <person name="Wollam A."/>
            <person name="Palsikar V.B."/>
            <person name="Mardis E.R."/>
            <person name="Wilson R.K."/>
        </authorList>
    </citation>
    <scope>NUCLEOTIDE SEQUENCE [LARGE SCALE GENOMIC DNA]</scope>
    <source>
        <strain evidence="5">GED7749B</strain>
    </source>
</reference>
<reference evidence="4" key="2">
    <citation type="submission" date="2015-01" db="EMBL/GenBank/DDBJ databases">
        <title>Comparative genome analysis of Bacillus coagulans HM-08, Clostridium butyricum HM-68, Bacillus subtilis HM-66 and Bacillus paralicheniformis BL-09.</title>
        <authorList>
            <person name="Zhang H."/>
        </authorList>
    </citation>
    <scope>NUCLEOTIDE SEQUENCE [LARGE SCALE GENOMIC DNA]</scope>
    <source>
        <strain evidence="4">HM-08</strain>
    </source>
</reference>
<evidence type="ECO:0000313" key="4">
    <source>
        <dbReference type="Proteomes" id="UP000032024"/>
    </source>
</evidence>
<reference evidence="2" key="1">
    <citation type="submission" date="2015-01" db="EMBL/GenBank/DDBJ databases">
        <title>Comparative genome analysis of Bacillus coagulans HM-08, Clostridium butyricum HM-68, Bacillus subtilis HM-66 and Bacillus licheniformis BL-09.</title>
        <authorList>
            <person name="Zhang H."/>
        </authorList>
    </citation>
    <scope>NUCLEOTIDE SEQUENCE [LARGE SCALE GENOMIC DNA]</scope>
    <source>
        <strain evidence="2">HM-08</strain>
    </source>
</reference>
<dbReference type="EMBL" id="LRPN01000072">
    <property type="protein sequence ID" value="KWZ81568.1"/>
    <property type="molecule type" value="Genomic_DNA"/>
</dbReference>
<keyword evidence="1" id="KW-0812">Transmembrane</keyword>
<accession>A0A0C5CK87</accession>
<dbReference type="GeneID" id="93258866"/>
<dbReference type="PATRIC" id="fig|1398.18.peg.1058"/>
<dbReference type="AlphaFoldDB" id="A0A0C5CK87"/>
<name>A0A0C5CK87_HEYCO</name>